<dbReference type="GO" id="GO:0003700">
    <property type="term" value="F:DNA-binding transcription factor activity"/>
    <property type="evidence" value="ECO:0007669"/>
    <property type="project" value="InterPro"/>
</dbReference>
<evidence type="ECO:0000259" key="4">
    <source>
        <dbReference type="PROSITE" id="PS01124"/>
    </source>
</evidence>
<keyword evidence="1" id="KW-0805">Transcription regulation</keyword>
<dbReference type="Gene3D" id="1.10.10.60">
    <property type="entry name" value="Homeodomain-like"/>
    <property type="match status" value="1"/>
</dbReference>
<dbReference type="InterPro" id="IPR018060">
    <property type="entry name" value="HTH_AraC"/>
</dbReference>
<dbReference type="SUPFAM" id="SSF51215">
    <property type="entry name" value="Regulatory protein AraC"/>
    <property type="match status" value="1"/>
</dbReference>
<dbReference type="PANTHER" id="PTHR46796:SF2">
    <property type="entry name" value="TRANSCRIPTIONAL REGULATORY PROTEIN"/>
    <property type="match status" value="1"/>
</dbReference>
<organism evidence="5 6">
    <name type="scientific">Inhella proteolytica</name>
    <dbReference type="NCBI Taxonomy" id="2795029"/>
    <lineage>
        <taxon>Bacteria</taxon>
        <taxon>Pseudomonadati</taxon>
        <taxon>Pseudomonadota</taxon>
        <taxon>Betaproteobacteria</taxon>
        <taxon>Burkholderiales</taxon>
        <taxon>Sphaerotilaceae</taxon>
        <taxon>Inhella</taxon>
    </lineage>
</organism>
<dbReference type="InterPro" id="IPR037923">
    <property type="entry name" value="HTH-like"/>
</dbReference>
<sequence length="270" mass="29483">MPQRFWAHPALPFLQLRATDDGRSLCYDLHSHAEFSVGLIESGHSLFRHGREEEPVGPGDLVLMNPGLLHACRARDEAQPWAYTMLYVEPGWLAGLQQGHGQFHPLAAAVLREPALSQSFRALVQALEGPAPEACAPLCEDFFRALCAAAGTGPGAAPDPRLQAAITLMQARHDEPLSLADFAAAAGLSVNQLTRLFRTHTGLTPHAYLNDVRVRASRALLRQGELPLAEVAAATGFADQAHWQRHYRRQHASTPGAYRRGLFSAKARAR</sequence>
<dbReference type="SMART" id="SM00342">
    <property type="entry name" value="HTH_ARAC"/>
    <property type="match status" value="1"/>
</dbReference>
<evidence type="ECO:0000313" key="6">
    <source>
        <dbReference type="Proteomes" id="UP000613266"/>
    </source>
</evidence>
<proteinExistence type="predicted"/>
<dbReference type="SUPFAM" id="SSF46689">
    <property type="entry name" value="Homeodomain-like"/>
    <property type="match status" value="2"/>
</dbReference>
<dbReference type="InterPro" id="IPR014710">
    <property type="entry name" value="RmlC-like_jellyroll"/>
</dbReference>
<dbReference type="GO" id="GO:0043565">
    <property type="term" value="F:sequence-specific DNA binding"/>
    <property type="evidence" value="ECO:0007669"/>
    <property type="project" value="InterPro"/>
</dbReference>
<dbReference type="Pfam" id="PF02311">
    <property type="entry name" value="AraC_binding"/>
    <property type="match status" value="1"/>
</dbReference>
<dbReference type="AlphaFoldDB" id="A0A931J2W7"/>
<dbReference type="Proteomes" id="UP000613266">
    <property type="component" value="Unassembled WGS sequence"/>
</dbReference>
<dbReference type="InterPro" id="IPR050204">
    <property type="entry name" value="AraC_XylS_family_regulators"/>
</dbReference>
<evidence type="ECO:0000256" key="3">
    <source>
        <dbReference type="ARBA" id="ARBA00023163"/>
    </source>
</evidence>
<reference evidence="5" key="1">
    <citation type="submission" date="2020-12" db="EMBL/GenBank/DDBJ databases">
        <title>The genome sequence of Inhella sp. 1Y17.</title>
        <authorList>
            <person name="Liu Y."/>
        </authorList>
    </citation>
    <scope>NUCLEOTIDE SEQUENCE</scope>
    <source>
        <strain evidence="5">1Y17</strain>
    </source>
</reference>
<dbReference type="Gene3D" id="2.60.120.10">
    <property type="entry name" value="Jelly Rolls"/>
    <property type="match status" value="1"/>
</dbReference>
<dbReference type="EMBL" id="JAEDAK010000005">
    <property type="protein sequence ID" value="MBH9577165.1"/>
    <property type="molecule type" value="Genomic_DNA"/>
</dbReference>
<evidence type="ECO:0000256" key="2">
    <source>
        <dbReference type="ARBA" id="ARBA00023125"/>
    </source>
</evidence>
<gene>
    <name evidence="5" type="ORF">I7X39_09630</name>
</gene>
<dbReference type="PROSITE" id="PS01124">
    <property type="entry name" value="HTH_ARAC_FAMILY_2"/>
    <property type="match status" value="1"/>
</dbReference>
<evidence type="ECO:0000256" key="1">
    <source>
        <dbReference type="ARBA" id="ARBA00023015"/>
    </source>
</evidence>
<comment type="caution">
    <text evidence="5">The sequence shown here is derived from an EMBL/GenBank/DDBJ whole genome shotgun (WGS) entry which is preliminary data.</text>
</comment>
<feature type="domain" description="HTH araC/xylS-type" evidence="4">
    <location>
        <begin position="163"/>
        <end position="261"/>
    </location>
</feature>
<dbReference type="RefSeq" id="WP_198110934.1">
    <property type="nucleotide sequence ID" value="NZ_JAEDAK010000005.1"/>
</dbReference>
<name>A0A931J2W7_9BURK</name>
<dbReference type="PANTHER" id="PTHR46796">
    <property type="entry name" value="HTH-TYPE TRANSCRIPTIONAL ACTIVATOR RHAS-RELATED"/>
    <property type="match status" value="1"/>
</dbReference>
<evidence type="ECO:0000313" key="5">
    <source>
        <dbReference type="EMBL" id="MBH9577165.1"/>
    </source>
</evidence>
<accession>A0A931J2W7</accession>
<keyword evidence="3" id="KW-0804">Transcription</keyword>
<dbReference type="Pfam" id="PF12833">
    <property type="entry name" value="HTH_18"/>
    <property type="match status" value="1"/>
</dbReference>
<dbReference type="InterPro" id="IPR009057">
    <property type="entry name" value="Homeodomain-like_sf"/>
</dbReference>
<keyword evidence="2" id="KW-0238">DNA-binding</keyword>
<dbReference type="InterPro" id="IPR003313">
    <property type="entry name" value="AraC-bd"/>
</dbReference>
<protein>
    <submittedName>
        <fullName evidence="5">Helix-turn-helix domain-containing protein</fullName>
    </submittedName>
</protein>
<keyword evidence="6" id="KW-1185">Reference proteome</keyword>